<evidence type="ECO:0000256" key="5">
    <source>
        <dbReference type="SAM" id="MobiDB-lite"/>
    </source>
</evidence>
<dbReference type="Gene3D" id="3.40.47.10">
    <property type="match status" value="2"/>
</dbReference>
<evidence type="ECO:0000259" key="6">
    <source>
        <dbReference type="PROSITE" id="PS52004"/>
    </source>
</evidence>
<evidence type="ECO:0000256" key="3">
    <source>
        <dbReference type="ARBA" id="ARBA00023268"/>
    </source>
</evidence>
<dbReference type="InterPro" id="IPR049900">
    <property type="entry name" value="PKS_mFAS_DH"/>
</dbReference>
<evidence type="ECO:0000256" key="2">
    <source>
        <dbReference type="ARBA" id="ARBA00022553"/>
    </source>
</evidence>
<dbReference type="GO" id="GO:0006633">
    <property type="term" value="P:fatty acid biosynthetic process"/>
    <property type="evidence" value="ECO:0007669"/>
    <property type="project" value="TreeGrafter"/>
</dbReference>
<protein>
    <submittedName>
        <fullName evidence="8">Lovastatin diketide synthase LovF</fullName>
    </submittedName>
</protein>
<feature type="region of interest" description="N-terminal hotdog fold" evidence="4">
    <location>
        <begin position="760"/>
        <end position="897"/>
    </location>
</feature>
<dbReference type="InterPro" id="IPR032821">
    <property type="entry name" value="PKS_assoc"/>
</dbReference>
<evidence type="ECO:0000259" key="7">
    <source>
        <dbReference type="PROSITE" id="PS52019"/>
    </source>
</evidence>
<dbReference type="InterPro" id="IPR020807">
    <property type="entry name" value="PKS_DH"/>
</dbReference>
<evidence type="ECO:0000256" key="1">
    <source>
        <dbReference type="ARBA" id="ARBA00022450"/>
    </source>
</evidence>
<feature type="region of interest" description="C-terminal hotdog fold" evidence="4">
    <location>
        <begin position="910"/>
        <end position="965"/>
    </location>
</feature>
<dbReference type="Pfam" id="PF21089">
    <property type="entry name" value="PKS_DH_N"/>
    <property type="match status" value="1"/>
</dbReference>
<reference evidence="9" key="1">
    <citation type="submission" date="2014-12" db="EMBL/GenBank/DDBJ databases">
        <title>Genome Sequence of Valsa Canker Pathogens Uncovers a Specific Adaption of Colonization on Woody Bark.</title>
        <authorList>
            <person name="Yin Z."/>
            <person name="Liu H."/>
            <person name="Gao X."/>
            <person name="Li Z."/>
            <person name="Song N."/>
            <person name="Ke X."/>
            <person name="Dai Q."/>
            <person name="Wu Y."/>
            <person name="Sun Y."/>
            <person name="Xu J.-R."/>
            <person name="Kang Z.K."/>
            <person name="Wang L."/>
            <person name="Huang L."/>
        </authorList>
    </citation>
    <scope>NUCLEOTIDE SEQUENCE [LARGE SCALE GENOMIC DNA]</scope>
    <source>
        <strain evidence="9">SXYL134</strain>
    </source>
</reference>
<name>A0A194V2H3_CYTMA</name>
<dbReference type="AlphaFoldDB" id="A0A194V2H3"/>
<dbReference type="SUPFAM" id="SSF52151">
    <property type="entry name" value="FabD/lysophospholipase-like"/>
    <property type="match status" value="1"/>
</dbReference>
<dbReference type="SMART" id="SM00825">
    <property type="entry name" value="PKS_KS"/>
    <property type="match status" value="1"/>
</dbReference>
<gene>
    <name evidence="8" type="ORF">VP1G_05404</name>
</gene>
<dbReference type="Pfam" id="PF16197">
    <property type="entry name" value="KAsynt_C_assoc"/>
    <property type="match status" value="1"/>
</dbReference>
<keyword evidence="9" id="KW-1185">Reference proteome</keyword>
<feature type="region of interest" description="Disordered" evidence="5">
    <location>
        <begin position="1"/>
        <end position="30"/>
    </location>
</feature>
<dbReference type="EMBL" id="KN714708">
    <property type="protein sequence ID" value="KUI58108.1"/>
    <property type="molecule type" value="Genomic_DNA"/>
</dbReference>
<dbReference type="Pfam" id="PF00698">
    <property type="entry name" value="Acyl_transf_1"/>
    <property type="match status" value="1"/>
</dbReference>
<dbReference type="InterPro" id="IPR014031">
    <property type="entry name" value="Ketoacyl_synth_C"/>
</dbReference>
<dbReference type="OrthoDB" id="329835at2759"/>
<dbReference type="Gene3D" id="3.40.366.10">
    <property type="entry name" value="Malonyl-Coenzyme A Acyl Carrier Protein, domain 2"/>
    <property type="match status" value="2"/>
</dbReference>
<organism evidence="8 9">
    <name type="scientific">Cytospora mali</name>
    <name type="common">Apple Valsa canker fungus</name>
    <name type="synonym">Valsa mali</name>
    <dbReference type="NCBI Taxonomy" id="578113"/>
    <lineage>
        <taxon>Eukaryota</taxon>
        <taxon>Fungi</taxon>
        <taxon>Dikarya</taxon>
        <taxon>Ascomycota</taxon>
        <taxon>Pezizomycotina</taxon>
        <taxon>Sordariomycetes</taxon>
        <taxon>Sordariomycetidae</taxon>
        <taxon>Diaporthales</taxon>
        <taxon>Cytosporaceae</taxon>
        <taxon>Cytospora</taxon>
    </lineage>
</organism>
<dbReference type="PROSITE" id="PS52019">
    <property type="entry name" value="PKS_MFAS_DH"/>
    <property type="match status" value="1"/>
</dbReference>
<comment type="caution">
    <text evidence="4">Lacks conserved residue(s) required for the propagation of feature annotation.</text>
</comment>
<dbReference type="Pfam" id="PF00109">
    <property type="entry name" value="ketoacyl-synt"/>
    <property type="match status" value="2"/>
</dbReference>
<dbReference type="Proteomes" id="UP000078576">
    <property type="component" value="Unassembled WGS sequence"/>
</dbReference>
<dbReference type="InterPro" id="IPR014043">
    <property type="entry name" value="Acyl_transferase_dom"/>
</dbReference>
<dbReference type="Gene3D" id="3.30.70.3290">
    <property type="match status" value="2"/>
</dbReference>
<dbReference type="GO" id="GO:0004312">
    <property type="term" value="F:fatty acid synthase activity"/>
    <property type="evidence" value="ECO:0007669"/>
    <property type="project" value="TreeGrafter"/>
</dbReference>
<evidence type="ECO:0000256" key="4">
    <source>
        <dbReference type="PROSITE-ProRule" id="PRU01363"/>
    </source>
</evidence>
<dbReference type="Gene3D" id="3.10.129.110">
    <property type="entry name" value="Polyketide synthase dehydratase"/>
    <property type="match status" value="1"/>
</dbReference>
<dbReference type="SUPFAM" id="SSF53901">
    <property type="entry name" value="Thiolase-like"/>
    <property type="match status" value="2"/>
</dbReference>
<dbReference type="InterPro" id="IPR020841">
    <property type="entry name" value="PKS_Beta-ketoAc_synthase_dom"/>
</dbReference>
<dbReference type="PROSITE" id="PS52004">
    <property type="entry name" value="KS3_2"/>
    <property type="match status" value="1"/>
</dbReference>
<keyword evidence="3" id="KW-0511">Multifunctional enzyme</keyword>
<dbReference type="GO" id="GO:0044550">
    <property type="term" value="P:secondary metabolite biosynthetic process"/>
    <property type="evidence" value="ECO:0007669"/>
    <property type="project" value="UniProtKB-ARBA"/>
</dbReference>
<dbReference type="InterPro" id="IPR042104">
    <property type="entry name" value="PKS_dehydratase_sf"/>
</dbReference>
<dbReference type="InterPro" id="IPR014030">
    <property type="entry name" value="Ketoacyl_synth_N"/>
</dbReference>
<dbReference type="STRING" id="694573.A0A194V2H3"/>
<feature type="domain" description="PKS/mFAS DH" evidence="7">
    <location>
        <begin position="760"/>
        <end position="965"/>
    </location>
</feature>
<evidence type="ECO:0000313" key="9">
    <source>
        <dbReference type="Proteomes" id="UP000078576"/>
    </source>
</evidence>
<dbReference type="Pfam" id="PF02801">
    <property type="entry name" value="Ketoacyl-synt_C"/>
    <property type="match status" value="1"/>
</dbReference>
<evidence type="ECO:0000313" key="8">
    <source>
        <dbReference type="EMBL" id="KUI58108.1"/>
    </source>
</evidence>
<accession>A0A194V2H3</accession>
<keyword evidence="2" id="KW-0597">Phosphoprotein</keyword>
<sequence length="965" mass="105601">MVVNHSGSENYADLTAPTETMPGVQPRARPPYRQEPIAVVGMACRLPGESNTPKALWDFLMRGGIADCTQVPKSRFNRSTHYDGSTKPKTMRSPGGLFLENIDVPDFDAAFFATSHVDATTMDPQQHYDYMQARDPDDRPPSVTIGGAMKGAASLSGKCHTFDVKADGYIKAEGVNAVYLKRLSDAVRDGDPIRAVIRGTSTNIDGRTPGIASPSAEAQALAIRAAYANAGISDFNDTSSLEFHGTGTQVGDPTEVTGAASVFAPSRDPKKPLYIGSVKSNIGHSEPAAGISGLLKAILSIENGMIPGNPTFIHPNPKIDFVGSKVSVSRLARPWPKAPFKRASVNSFGYGGSNAHVVLEGAGSFVKTLCHLSSVVPDTYDFFDMEEQPAPSRPYIFVLSANDDESLQANFSRLSSHLLNPKVKAELSDLAYTLSERRSRLFSRGYIVTSSTRLDAAKFVRGKRSTDPPKIGFVFTGQGAQWSQMGHDLMRTFPSAKPLLQSLDDSLQGLPDPQKWRLLAEFLAYTEGLEDLVTIACFNSPQSISLSGPVTALEQVRARLSADKKFVRMLQVNLAYHSKFMDAIGEDYLTLLSPQLTGKKAGKDMSMFSSVAGKKMESSADAEYWRSNMVNAVHFDGAVTEMLTGDDSPDFLIEVGPSGALSGPINQIKAAIGDDVTHVQYAAALSRGRDAILSIYDLAGKLFVAGSPIDLAAVNQLGRNGEKKPSVLIDLPNYGWNHSTKYWYENDASKDWRYRLFPHHDFLGSKVLGASWNEPSFRKKLLLEDLPWLKDHKMGTDIIFPASGFISMAVEAIRQKSKAPTILEGKPENKSSAYRVRNMTFSRALVLEEKKEQKFMLTLVPKTGNGNTWHSYKVSSLVGDVWQENSRGLIKIEEGEEERLLSSDILGPLKFPIDGSLWYKAMNDVDYGFGPAFQKQIQIECVSNKRISRSIVSLQEPESAYQQSP</sequence>
<dbReference type="CDD" id="cd00833">
    <property type="entry name" value="PKS"/>
    <property type="match status" value="1"/>
</dbReference>
<dbReference type="InterPro" id="IPR016039">
    <property type="entry name" value="Thiolase-like"/>
</dbReference>
<feature type="domain" description="Ketosynthase family 3 (KS3)" evidence="6">
    <location>
        <begin position="34"/>
        <end position="361"/>
    </location>
</feature>
<dbReference type="InterPro" id="IPR050091">
    <property type="entry name" value="PKS_NRPS_Biosynth_Enz"/>
</dbReference>
<dbReference type="PANTHER" id="PTHR43775">
    <property type="entry name" value="FATTY ACID SYNTHASE"/>
    <property type="match status" value="1"/>
</dbReference>
<dbReference type="SMART" id="SM00826">
    <property type="entry name" value="PKS_DH"/>
    <property type="match status" value="1"/>
</dbReference>
<dbReference type="PANTHER" id="PTHR43775:SF18">
    <property type="entry name" value="ENZYME, PUTATIVE (JCVI)-RELATED"/>
    <property type="match status" value="1"/>
</dbReference>
<dbReference type="InterPro" id="IPR001227">
    <property type="entry name" value="Ac_transferase_dom_sf"/>
</dbReference>
<dbReference type="InterPro" id="IPR016035">
    <property type="entry name" value="Acyl_Trfase/lysoPLipase"/>
</dbReference>
<dbReference type="InterPro" id="IPR049552">
    <property type="entry name" value="PKS_DH_N"/>
</dbReference>
<proteinExistence type="predicted"/>
<dbReference type="SMART" id="SM00827">
    <property type="entry name" value="PKS_AT"/>
    <property type="match status" value="1"/>
</dbReference>
<keyword evidence="1" id="KW-0596">Phosphopantetheine</keyword>